<dbReference type="STRING" id="659014.SAMN04487996_10512"/>
<dbReference type="Pfam" id="PF13519">
    <property type="entry name" value="VWA_2"/>
    <property type="match status" value="1"/>
</dbReference>
<dbReference type="EMBL" id="FNAN01000005">
    <property type="protein sequence ID" value="SDE42646.1"/>
    <property type="molecule type" value="Genomic_DNA"/>
</dbReference>
<organism evidence="7 8">
    <name type="scientific">Dyadobacter soli</name>
    <dbReference type="NCBI Taxonomy" id="659014"/>
    <lineage>
        <taxon>Bacteria</taxon>
        <taxon>Pseudomonadati</taxon>
        <taxon>Bacteroidota</taxon>
        <taxon>Cytophagia</taxon>
        <taxon>Cytophagales</taxon>
        <taxon>Spirosomataceae</taxon>
        <taxon>Dyadobacter</taxon>
    </lineage>
</organism>
<evidence type="ECO:0000313" key="8">
    <source>
        <dbReference type="Proteomes" id="UP000198748"/>
    </source>
</evidence>
<gene>
    <name evidence="7" type="ORF">SAMN04487996_10512</name>
</gene>
<dbReference type="InterPro" id="IPR036465">
    <property type="entry name" value="vWFA_dom_sf"/>
</dbReference>
<evidence type="ECO:0000256" key="4">
    <source>
        <dbReference type="ARBA" id="ARBA00023136"/>
    </source>
</evidence>
<accession>A0A1G7CVI6</accession>
<feature type="transmembrane region" description="Helical" evidence="5">
    <location>
        <begin position="28"/>
        <end position="47"/>
    </location>
</feature>
<keyword evidence="3 5" id="KW-1133">Transmembrane helix</keyword>
<sequence length="336" mass="37911">MKCLFLPKFKLHNAFIMNWNYPFESTEYFFIFFFIFAYTAYIIRTVRIARQLQTTARTLIIKLFLRSITFSLLIISLLGPSFGEAERDIQAKGKDIFMVVDLSKSMDAADVTPSRLEKVKFELNRFIENERANRIGIIIFSNNAYIHVPLTYDAAALELFIQSLQTDLLPTNGTNVCGAIEMAYNKLMNSADPTSRAKMMVLFTDGENSSSCSNALFNNLRRFGIGVYSVAVGTKVGISIQQNGKPLMDKNDKLVISKLDENFLRSIANSSRGSYYELNNSKNDIQKLVSDINQAEGALVDSRTITVVSNKYYYFLGAALVLILLDVLITIGTFRL</sequence>
<protein>
    <submittedName>
        <fullName evidence="7">Ca-activated chloride channel family protein</fullName>
    </submittedName>
</protein>
<dbReference type="PROSITE" id="PS50234">
    <property type="entry name" value="VWFA"/>
    <property type="match status" value="1"/>
</dbReference>
<evidence type="ECO:0000256" key="5">
    <source>
        <dbReference type="SAM" id="Phobius"/>
    </source>
</evidence>
<dbReference type="SUPFAM" id="SSF53300">
    <property type="entry name" value="vWA-like"/>
    <property type="match status" value="1"/>
</dbReference>
<feature type="transmembrane region" description="Helical" evidence="5">
    <location>
        <begin position="312"/>
        <end position="334"/>
    </location>
</feature>
<dbReference type="InterPro" id="IPR050768">
    <property type="entry name" value="UPF0353/GerABKA_families"/>
</dbReference>
<dbReference type="AlphaFoldDB" id="A0A1G7CVI6"/>
<evidence type="ECO:0000259" key="6">
    <source>
        <dbReference type="PROSITE" id="PS50234"/>
    </source>
</evidence>
<proteinExistence type="predicted"/>
<dbReference type="Proteomes" id="UP000198748">
    <property type="component" value="Unassembled WGS sequence"/>
</dbReference>
<keyword evidence="4 5" id="KW-0472">Membrane</keyword>
<evidence type="ECO:0000313" key="7">
    <source>
        <dbReference type="EMBL" id="SDE42646.1"/>
    </source>
</evidence>
<evidence type="ECO:0000256" key="2">
    <source>
        <dbReference type="ARBA" id="ARBA00022692"/>
    </source>
</evidence>
<dbReference type="Gene3D" id="3.40.50.410">
    <property type="entry name" value="von Willebrand factor, type A domain"/>
    <property type="match status" value="1"/>
</dbReference>
<feature type="domain" description="VWFA" evidence="6">
    <location>
        <begin position="95"/>
        <end position="292"/>
    </location>
</feature>
<dbReference type="PANTHER" id="PTHR22550">
    <property type="entry name" value="SPORE GERMINATION PROTEIN"/>
    <property type="match status" value="1"/>
</dbReference>
<dbReference type="PANTHER" id="PTHR22550:SF5">
    <property type="entry name" value="LEUCINE ZIPPER PROTEIN 4"/>
    <property type="match status" value="1"/>
</dbReference>
<evidence type="ECO:0000256" key="1">
    <source>
        <dbReference type="ARBA" id="ARBA00022475"/>
    </source>
</evidence>
<keyword evidence="8" id="KW-1185">Reference proteome</keyword>
<evidence type="ECO:0000256" key="3">
    <source>
        <dbReference type="ARBA" id="ARBA00022989"/>
    </source>
</evidence>
<keyword evidence="1" id="KW-1003">Cell membrane</keyword>
<keyword evidence="2 5" id="KW-0812">Transmembrane</keyword>
<reference evidence="8" key="1">
    <citation type="submission" date="2016-10" db="EMBL/GenBank/DDBJ databases">
        <authorList>
            <person name="Varghese N."/>
            <person name="Submissions S."/>
        </authorList>
    </citation>
    <scope>NUCLEOTIDE SEQUENCE [LARGE SCALE GENOMIC DNA]</scope>
    <source>
        <strain evidence="8">DSM 25329</strain>
    </source>
</reference>
<dbReference type="InterPro" id="IPR002035">
    <property type="entry name" value="VWF_A"/>
</dbReference>
<dbReference type="SMART" id="SM00327">
    <property type="entry name" value="VWA"/>
    <property type="match status" value="1"/>
</dbReference>
<name>A0A1G7CVI6_9BACT</name>